<dbReference type="Proteomes" id="UP000585226">
    <property type="component" value="Unassembled WGS sequence"/>
</dbReference>
<organism evidence="2 3">
    <name type="scientific">Pseudomonas reactans</name>
    <dbReference type="NCBI Taxonomy" id="117680"/>
    <lineage>
        <taxon>Bacteria</taxon>
        <taxon>Pseudomonadati</taxon>
        <taxon>Pseudomonadota</taxon>
        <taxon>Gammaproteobacteria</taxon>
        <taxon>Pseudomonadales</taxon>
        <taxon>Pseudomonadaceae</taxon>
        <taxon>Pseudomonas</taxon>
    </lineage>
</organism>
<gene>
    <name evidence="2" type="ORF">HX893_29125</name>
</gene>
<dbReference type="NCBIfam" id="TIGR00778">
    <property type="entry name" value="ahpD_dom"/>
    <property type="match status" value="1"/>
</dbReference>
<dbReference type="AlphaFoldDB" id="A0A7Y8G705"/>
<name>A0A7Y8G705_9PSED</name>
<dbReference type="InterPro" id="IPR003779">
    <property type="entry name" value="CMD-like"/>
</dbReference>
<dbReference type="InterPro" id="IPR004675">
    <property type="entry name" value="AhpD_core"/>
</dbReference>
<accession>A0A7Y8G705</accession>
<reference evidence="2 3" key="1">
    <citation type="submission" date="2020-04" db="EMBL/GenBank/DDBJ databases">
        <title>Molecular characterization of pseudomonads from Agaricus bisporus reveal novel blotch 2 pathogens in Western Europe.</title>
        <authorList>
            <person name="Taparia T."/>
            <person name="Krijger M."/>
            <person name="Haynes E."/>
            <person name="Elpinstone J.G."/>
            <person name="Noble R."/>
            <person name="Van Der Wolf J."/>
        </authorList>
    </citation>
    <scope>NUCLEOTIDE SEQUENCE [LARGE SCALE GENOMIC DNA]</scope>
    <source>
        <strain evidence="2 3">P8021</strain>
    </source>
</reference>
<dbReference type="InterPro" id="IPR029032">
    <property type="entry name" value="AhpD-like"/>
</dbReference>
<dbReference type="Gene3D" id="1.20.1290.10">
    <property type="entry name" value="AhpD-like"/>
    <property type="match status" value="1"/>
</dbReference>
<dbReference type="PANTHER" id="PTHR34846">
    <property type="entry name" value="4-CARBOXYMUCONOLACTONE DECARBOXYLASE FAMILY PROTEIN (AFU_ORTHOLOGUE AFUA_6G11590)"/>
    <property type="match status" value="1"/>
</dbReference>
<evidence type="ECO:0000313" key="3">
    <source>
        <dbReference type="Proteomes" id="UP000585226"/>
    </source>
</evidence>
<dbReference type="EMBL" id="JACASD010000096">
    <property type="protein sequence ID" value="NWE92193.1"/>
    <property type="molecule type" value="Genomic_DNA"/>
</dbReference>
<feature type="domain" description="Carboxymuconolactone decarboxylase-like" evidence="1">
    <location>
        <begin position="24"/>
        <end position="92"/>
    </location>
</feature>
<evidence type="ECO:0000313" key="2">
    <source>
        <dbReference type="EMBL" id="NWE92193.1"/>
    </source>
</evidence>
<dbReference type="GO" id="GO:0051920">
    <property type="term" value="F:peroxiredoxin activity"/>
    <property type="evidence" value="ECO:0007669"/>
    <property type="project" value="InterPro"/>
</dbReference>
<dbReference type="RefSeq" id="WP_177114308.1">
    <property type="nucleotide sequence ID" value="NZ_JACASB010000016.1"/>
</dbReference>
<protein>
    <submittedName>
        <fullName evidence="2">Carboxymuconolactone decarboxylase family protein</fullName>
    </submittedName>
</protein>
<evidence type="ECO:0000259" key="1">
    <source>
        <dbReference type="Pfam" id="PF02627"/>
    </source>
</evidence>
<dbReference type="SUPFAM" id="SSF69118">
    <property type="entry name" value="AhpD-like"/>
    <property type="match status" value="1"/>
</dbReference>
<dbReference type="Pfam" id="PF02627">
    <property type="entry name" value="CMD"/>
    <property type="match status" value="1"/>
</dbReference>
<dbReference type="PANTHER" id="PTHR34846:SF10">
    <property type="entry name" value="CYTOPLASMIC PROTEIN"/>
    <property type="match status" value="1"/>
</dbReference>
<comment type="caution">
    <text evidence="2">The sequence shown here is derived from an EMBL/GenBank/DDBJ whole genome shotgun (WGS) entry which is preliminary data.</text>
</comment>
<sequence length="146" mass="16326">MEPRLDYYTASPQALKGMLMLEATLFDLSVEKPLLELVKIRVSQVNHCAFCTDMHGQAALSRGETPRRLLALCVWQESPLFSARERAALAWSDAITTLATSDVPDAVYQVLRREFTEQEAVDLTMAVSTISGWNRLAVAFRQRPPG</sequence>
<proteinExistence type="predicted"/>